<dbReference type="Proteomes" id="UP000637578">
    <property type="component" value="Unassembled WGS sequence"/>
</dbReference>
<name>A0A8J3CB74_9PSEU</name>
<dbReference type="AlphaFoldDB" id="A0A8J3CB74"/>
<organism evidence="2 3">
    <name type="scientific">Longimycelium tulufanense</name>
    <dbReference type="NCBI Taxonomy" id="907463"/>
    <lineage>
        <taxon>Bacteria</taxon>
        <taxon>Bacillati</taxon>
        <taxon>Actinomycetota</taxon>
        <taxon>Actinomycetes</taxon>
        <taxon>Pseudonocardiales</taxon>
        <taxon>Pseudonocardiaceae</taxon>
        <taxon>Longimycelium</taxon>
    </lineage>
</organism>
<evidence type="ECO:0000313" key="3">
    <source>
        <dbReference type="Proteomes" id="UP000637578"/>
    </source>
</evidence>
<sequence>MSGGRWELAHRSPVALVVRWWGPLAWVGRRELVYRSVVVSLAGPRCGGALVWPVPTDCRELTRGSPIVSLAGARWDVRVVRRADARVGGPGAVVRPGVVAARSLVVAASYLNPPQSSAAVTGPGTVTDDQPASRPARGKQPLPHI</sequence>
<dbReference type="EMBL" id="BMMK01000003">
    <property type="protein sequence ID" value="GGM42094.1"/>
    <property type="molecule type" value="Genomic_DNA"/>
</dbReference>
<accession>A0A8J3CB74</accession>
<reference evidence="2" key="2">
    <citation type="submission" date="2020-09" db="EMBL/GenBank/DDBJ databases">
        <authorList>
            <person name="Sun Q."/>
            <person name="Zhou Y."/>
        </authorList>
    </citation>
    <scope>NUCLEOTIDE SEQUENCE</scope>
    <source>
        <strain evidence="2">CGMCC 4.5737</strain>
    </source>
</reference>
<gene>
    <name evidence="2" type="ORF">GCM10012275_11350</name>
</gene>
<proteinExistence type="predicted"/>
<evidence type="ECO:0000313" key="2">
    <source>
        <dbReference type="EMBL" id="GGM42094.1"/>
    </source>
</evidence>
<reference evidence="2" key="1">
    <citation type="journal article" date="2014" name="Int. J. Syst. Evol. Microbiol.">
        <title>Complete genome sequence of Corynebacterium casei LMG S-19264T (=DSM 44701T), isolated from a smear-ripened cheese.</title>
        <authorList>
            <consortium name="US DOE Joint Genome Institute (JGI-PGF)"/>
            <person name="Walter F."/>
            <person name="Albersmeier A."/>
            <person name="Kalinowski J."/>
            <person name="Ruckert C."/>
        </authorList>
    </citation>
    <scope>NUCLEOTIDE SEQUENCE</scope>
    <source>
        <strain evidence="2">CGMCC 4.5737</strain>
    </source>
</reference>
<comment type="caution">
    <text evidence="2">The sequence shown here is derived from an EMBL/GenBank/DDBJ whole genome shotgun (WGS) entry which is preliminary data.</text>
</comment>
<evidence type="ECO:0000256" key="1">
    <source>
        <dbReference type="SAM" id="MobiDB-lite"/>
    </source>
</evidence>
<feature type="region of interest" description="Disordered" evidence="1">
    <location>
        <begin position="116"/>
        <end position="145"/>
    </location>
</feature>
<keyword evidence="3" id="KW-1185">Reference proteome</keyword>
<protein>
    <submittedName>
        <fullName evidence="2">Uncharacterized protein</fullName>
    </submittedName>
</protein>